<feature type="domain" description="MACPF" evidence="3">
    <location>
        <begin position="349"/>
        <end position="685"/>
    </location>
</feature>
<dbReference type="Proteomes" id="UP000218231">
    <property type="component" value="Unassembled WGS sequence"/>
</dbReference>
<dbReference type="AlphaFoldDB" id="A0A2A2K5T0"/>
<dbReference type="GO" id="GO:0016791">
    <property type="term" value="F:phosphatase activity"/>
    <property type="evidence" value="ECO:0007669"/>
    <property type="project" value="UniProtKB-ARBA"/>
</dbReference>
<evidence type="ECO:0000256" key="2">
    <source>
        <dbReference type="ARBA" id="ARBA00022441"/>
    </source>
</evidence>
<dbReference type="Pfam" id="PF01823">
    <property type="entry name" value="MACPF"/>
    <property type="match status" value="1"/>
</dbReference>
<dbReference type="Pfam" id="PF01344">
    <property type="entry name" value="Kelch_1"/>
    <property type="match status" value="1"/>
</dbReference>
<proteinExistence type="inferred from homology"/>
<dbReference type="InterPro" id="IPR015915">
    <property type="entry name" value="Kelch-typ_b-propeller"/>
</dbReference>
<dbReference type="OrthoDB" id="258392at2759"/>
<dbReference type="CDD" id="cd07061">
    <property type="entry name" value="HP_HAP_like"/>
    <property type="match status" value="1"/>
</dbReference>
<protein>
    <recommendedName>
        <fullName evidence="3">MACPF domain-containing protein</fullName>
    </recommendedName>
</protein>
<dbReference type="PANTHER" id="PTHR11567:SF210">
    <property type="entry name" value="ACID PHOSPHATASE 5-RELATED"/>
    <property type="match status" value="1"/>
</dbReference>
<reference evidence="4 5" key="1">
    <citation type="journal article" date="2017" name="Curr. Biol.">
        <title>Genome architecture and evolution of a unichromosomal asexual nematode.</title>
        <authorList>
            <person name="Fradin H."/>
            <person name="Zegar C."/>
            <person name="Gutwein M."/>
            <person name="Lucas J."/>
            <person name="Kovtun M."/>
            <person name="Corcoran D."/>
            <person name="Baugh L.R."/>
            <person name="Kiontke K."/>
            <person name="Gunsalus K."/>
            <person name="Fitch D.H."/>
            <person name="Piano F."/>
        </authorList>
    </citation>
    <scope>NUCLEOTIDE SEQUENCE [LARGE SCALE GENOMIC DNA]</scope>
    <source>
        <strain evidence="4">PF1309</strain>
    </source>
</reference>
<comment type="similarity">
    <text evidence="1">Belongs to the histidine acid phosphatase family.</text>
</comment>
<keyword evidence="5" id="KW-1185">Reference proteome</keyword>
<organism evidence="4 5">
    <name type="scientific">Diploscapter pachys</name>
    <dbReference type="NCBI Taxonomy" id="2018661"/>
    <lineage>
        <taxon>Eukaryota</taxon>
        <taxon>Metazoa</taxon>
        <taxon>Ecdysozoa</taxon>
        <taxon>Nematoda</taxon>
        <taxon>Chromadorea</taxon>
        <taxon>Rhabditida</taxon>
        <taxon>Rhabditina</taxon>
        <taxon>Rhabditomorpha</taxon>
        <taxon>Rhabditoidea</taxon>
        <taxon>Rhabditidae</taxon>
        <taxon>Diploscapter</taxon>
    </lineage>
</organism>
<dbReference type="STRING" id="2018661.A0A2A2K5T0"/>
<dbReference type="InterPro" id="IPR050645">
    <property type="entry name" value="Histidine_acid_phosphatase"/>
</dbReference>
<dbReference type="Gene3D" id="3.40.50.1240">
    <property type="entry name" value="Phosphoglycerate mutase-like"/>
    <property type="match status" value="1"/>
</dbReference>
<dbReference type="InterPro" id="IPR029033">
    <property type="entry name" value="His_PPase_superfam"/>
</dbReference>
<sequence length="860" mass="96715">MKGMFELGVNLRRRYIETLKFVGSNYLKSDIYVRSADEARCIQSVSSFLAGFYANSQGTYPNDTVGWPGNWSPVPIHTAPNKDDKLLAVDADCPRDDEIYIERAENPKFKEWEKNNSDFYSKIINNSGIAHSEETLRLFGLFDCIRIEKKYKFKLPDWIDDQTYSQCIQISDISEDYIFGGDNFGLPQSHEMTRLRVGNLLKQMINNMNDAIKGVRDTAKIYVYSAHDYTLASLLRLFECKRQLLGYKTPDFASNIVLELWKTGSGSYNVQAYYHPDDISDVCNSCLCFDPQASPGDQISRISGLNCARYGHSLVAANGKLYAIGGYEQWICTKYCMLVEEYDPELDKLDKPCTPSLIVLNSLIAPNQNGLNTLRSSFFQAALASGGTNIPTYPVLELNFSQCKTTEDGEYLIPNGVRTTRIKSSRIKEVKNHHDNFRSVLQAQQNSIAVGTEIPILGPVSIGGSLSAEFINIKKTMTQLNTGLNTLNLVYEAYEMVANDGQMKVIDSFQHEIQGIADALNSRMPQKAEYLAQMTVKQYGTHFVTKSIMGASLEYLEYVESDDGSSFSNEGVSTSAGIGIGLPRISLGVSGTHSKTNIEETEESSRIRHTDEFHKGDFTFTLNTDSNGAKIYTNPVVEDIAGLRFHVKKLSEVLSTRTFPQYNLTVLEAVKEKLDSAIIAYYQANVIRGCTNPKAVNFNFQANVDDGSCKIVPVPYFGGVYVNSTFEFVDQKNSWFVNGNMRMDEQAMKTRLKDDPGFRDNLFADNPITGQPSCPIGFESVLLFESNITVYTKEKSWFELDRERVWDYNPTAIRILNADKDVSFRVHRNYGVYWCKRDRNLPPPKDSDIALFGGVYTASL</sequence>
<gene>
    <name evidence="4" type="ORF">WR25_27309</name>
</gene>
<evidence type="ECO:0000259" key="3">
    <source>
        <dbReference type="PROSITE" id="PS51412"/>
    </source>
</evidence>
<keyword evidence="2" id="KW-0880">Kelch repeat</keyword>
<dbReference type="InterPro" id="IPR006652">
    <property type="entry name" value="Kelch_1"/>
</dbReference>
<evidence type="ECO:0000313" key="4">
    <source>
        <dbReference type="EMBL" id="PAV69337.1"/>
    </source>
</evidence>
<accession>A0A2A2K5T0</accession>
<dbReference type="SUPFAM" id="SSF53254">
    <property type="entry name" value="Phosphoglycerate mutase-like"/>
    <property type="match status" value="1"/>
</dbReference>
<dbReference type="SUPFAM" id="SSF117281">
    <property type="entry name" value="Kelch motif"/>
    <property type="match status" value="1"/>
</dbReference>
<dbReference type="InterPro" id="IPR020864">
    <property type="entry name" value="MACPF"/>
</dbReference>
<dbReference type="InterPro" id="IPR000560">
    <property type="entry name" value="His_Pase_clade-2"/>
</dbReference>
<dbReference type="PROSITE" id="PS51412">
    <property type="entry name" value="MACPF_2"/>
    <property type="match status" value="1"/>
</dbReference>
<comment type="caution">
    <text evidence="4">The sequence shown here is derived from an EMBL/GenBank/DDBJ whole genome shotgun (WGS) entry which is preliminary data.</text>
</comment>
<dbReference type="EMBL" id="LIAE01009545">
    <property type="protein sequence ID" value="PAV69337.1"/>
    <property type="molecule type" value="Genomic_DNA"/>
</dbReference>
<evidence type="ECO:0000256" key="1">
    <source>
        <dbReference type="ARBA" id="ARBA00005375"/>
    </source>
</evidence>
<evidence type="ECO:0000313" key="5">
    <source>
        <dbReference type="Proteomes" id="UP000218231"/>
    </source>
</evidence>
<dbReference type="Pfam" id="PF00328">
    <property type="entry name" value="His_Phos_2"/>
    <property type="match status" value="1"/>
</dbReference>
<dbReference type="PANTHER" id="PTHR11567">
    <property type="entry name" value="ACID PHOSPHATASE-RELATED"/>
    <property type="match status" value="1"/>
</dbReference>
<name>A0A2A2K5T0_9BILA</name>